<keyword evidence="3" id="KW-0285">Flavoprotein</keyword>
<feature type="domain" description="Glucose-methanol-choline oxidoreductase N-terminal" evidence="7">
    <location>
        <begin position="287"/>
        <end position="301"/>
    </location>
</feature>
<dbReference type="PANTHER" id="PTHR11552">
    <property type="entry name" value="GLUCOSE-METHANOL-CHOLINE GMC OXIDOREDUCTASE"/>
    <property type="match status" value="1"/>
</dbReference>
<reference evidence="8" key="1">
    <citation type="submission" date="2023-03" db="EMBL/GenBank/DDBJ databases">
        <title>Massive genome expansion in bonnet fungi (Mycena s.s.) driven by repeated elements and novel gene families across ecological guilds.</title>
        <authorList>
            <consortium name="Lawrence Berkeley National Laboratory"/>
            <person name="Harder C.B."/>
            <person name="Miyauchi S."/>
            <person name="Viragh M."/>
            <person name="Kuo A."/>
            <person name="Thoen E."/>
            <person name="Andreopoulos B."/>
            <person name="Lu D."/>
            <person name="Skrede I."/>
            <person name="Drula E."/>
            <person name="Henrissat B."/>
            <person name="Morin E."/>
            <person name="Kohler A."/>
            <person name="Barry K."/>
            <person name="LaButti K."/>
            <person name="Morin E."/>
            <person name="Salamov A."/>
            <person name="Lipzen A."/>
            <person name="Mereny Z."/>
            <person name="Hegedus B."/>
            <person name="Baldrian P."/>
            <person name="Stursova M."/>
            <person name="Weitz H."/>
            <person name="Taylor A."/>
            <person name="Grigoriev I.V."/>
            <person name="Nagy L.G."/>
            <person name="Martin F."/>
            <person name="Kauserud H."/>
        </authorList>
    </citation>
    <scope>NUCLEOTIDE SEQUENCE</scope>
    <source>
        <strain evidence="8">CBHHK182m</strain>
    </source>
</reference>
<evidence type="ECO:0000256" key="3">
    <source>
        <dbReference type="ARBA" id="ARBA00022630"/>
    </source>
</evidence>
<sequence length="561" mass="59172">MFAPTALAILAFFGGVGFSKVYEDIANLPSLKYDFVIVGGGTAGNVIASRLTENPHVSVLVLEAGPTNQGVLDAQVPFLSNGVSDTGSPYSWNYTTIPQAGADNHSFAALRGYILGGCSSHNGFAYTRGAAADFDRTKGGQLQRIITIHKGQFNPAIHGTKGPISVSLLGYPWPEFAQHVIQTTKELPDDFPFNLDMNSGKPLGIGWLQFTIGHGERSSSATGYLTPGVIQRPNLDVLLHAQASKLVNPTQSKVSPNEPVTFQGVQFRYGTSLFVAKASKEIILSAGTIGTPQILLNSGIGDRTALQALGIPTVLNLPSVGKNMSEHPYSGNATRYNEAFAEWNRSHTGPFVDAGGPGTHAGWLRLKADSPLFKIHPDPSPGPSAPHFEMLFQPYNPTGTRPGHFISLVAAMVSPVSRGSVTLSSSDPFAAPVIDLGLLSNEFDALALAEGLKLALKFTSAPNWKGYLGAPTVDLAAMSPAELTAYVRANSGPGYHIVGTAGMSPRGARYGVVDPDLKVKGIAGLRVIDASVVPIVPGAHTQAVTYVVAERGADLVKQAWN</sequence>
<evidence type="ECO:0000256" key="2">
    <source>
        <dbReference type="ARBA" id="ARBA00010790"/>
    </source>
</evidence>
<evidence type="ECO:0000259" key="7">
    <source>
        <dbReference type="PROSITE" id="PS00624"/>
    </source>
</evidence>
<dbReference type="InterPro" id="IPR000172">
    <property type="entry name" value="GMC_OxRdtase_N"/>
</dbReference>
<comment type="caution">
    <text evidence="8">The sequence shown here is derived from an EMBL/GenBank/DDBJ whole genome shotgun (WGS) entry which is preliminary data.</text>
</comment>
<evidence type="ECO:0000313" key="8">
    <source>
        <dbReference type="EMBL" id="KAJ7764949.1"/>
    </source>
</evidence>
<keyword evidence="4" id="KW-0274">FAD</keyword>
<dbReference type="InterPro" id="IPR007867">
    <property type="entry name" value="GMC_OxRtase_C"/>
</dbReference>
<evidence type="ECO:0000256" key="1">
    <source>
        <dbReference type="ARBA" id="ARBA00001974"/>
    </source>
</evidence>
<dbReference type="PANTHER" id="PTHR11552:SF147">
    <property type="entry name" value="CHOLINE DEHYDROGENASE, MITOCHONDRIAL"/>
    <property type="match status" value="1"/>
</dbReference>
<dbReference type="GO" id="GO:0050660">
    <property type="term" value="F:flavin adenine dinucleotide binding"/>
    <property type="evidence" value="ECO:0007669"/>
    <property type="project" value="InterPro"/>
</dbReference>
<dbReference type="PROSITE" id="PS00624">
    <property type="entry name" value="GMC_OXRED_2"/>
    <property type="match status" value="1"/>
</dbReference>
<dbReference type="Proteomes" id="UP001215598">
    <property type="component" value="Unassembled WGS sequence"/>
</dbReference>
<evidence type="ECO:0000256" key="6">
    <source>
        <dbReference type="SAM" id="SignalP"/>
    </source>
</evidence>
<feature type="active site" description="Proton donor" evidence="5">
    <location>
        <position position="496"/>
    </location>
</feature>
<comment type="similarity">
    <text evidence="2">Belongs to the GMC oxidoreductase family.</text>
</comment>
<proteinExistence type="inferred from homology"/>
<organism evidence="8 9">
    <name type="scientific">Mycena metata</name>
    <dbReference type="NCBI Taxonomy" id="1033252"/>
    <lineage>
        <taxon>Eukaryota</taxon>
        <taxon>Fungi</taxon>
        <taxon>Dikarya</taxon>
        <taxon>Basidiomycota</taxon>
        <taxon>Agaricomycotina</taxon>
        <taxon>Agaricomycetes</taxon>
        <taxon>Agaricomycetidae</taxon>
        <taxon>Agaricales</taxon>
        <taxon>Marasmiineae</taxon>
        <taxon>Mycenaceae</taxon>
        <taxon>Mycena</taxon>
    </lineage>
</organism>
<accession>A0AAD7JI68</accession>
<comment type="cofactor">
    <cofactor evidence="1">
        <name>FAD</name>
        <dbReference type="ChEBI" id="CHEBI:57692"/>
    </cofactor>
</comment>
<dbReference type="SUPFAM" id="SSF51905">
    <property type="entry name" value="FAD/NAD(P)-binding domain"/>
    <property type="match status" value="1"/>
</dbReference>
<keyword evidence="9" id="KW-1185">Reference proteome</keyword>
<protein>
    <submittedName>
        <fullName evidence="8">Pyranose dehydrogenase</fullName>
    </submittedName>
</protein>
<dbReference type="InterPro" id="IPR012132">
    <property type="entry name" value="GMC_OxRdtase"/>
</dbReference>
<name>A0AAD7JI68_9AGAR</name>
<gene>
    <name evidence="8" type="ORF">B0H16DRAFT_1718139</name>
</gene>
<evidence type="ECO:0000313" key="9">
    <source>
        <dbReference type="Proteomes" id="UP001215598"/>
    </source>
</evidence>
<dbReference type="EMBL" id="JARKIB010000027">
    <property type="protein sequence ID" value="KAJ7764949.1"/>
    <property type="molecule type" value="Genomic_DNA"/>
</dbReference>
<evidence type="ECO:0000256" key="5">
    <source>
        <dbReference type="PIRSR" id="PIRSR000137-1"/>
    </source>
</evidence>
<dbReference type="InterPro" id="IPR036188">
    <property type="entry name" value="FAD/NAD-bd_sf"/>
</dbReference>
<evidence type="ECO:0000256" key="4">
    <source>
        <dbReference type="ARBA" id="ARBA00022827"/>
    </source>
</evidence>
<dbReference type="Gene3D" id="3.30.560.10">
    <property type="entry name" value="Glucose Oxidase, domain 3"/>
    <property type="match status" value="1"/>
</dbReference>
<dbReference type="AlphaFoldDB" id="A0AAD7JI68"/>
<feature type="chain" id="PRO_5041921168" evidence="6">
    <location>
        <begin position="19"/>
        <end position="561"/>
    </location>
</feature>
<dbReference type="PIRSF" id="PIRSF000137">
    <property type="entry name" value="Alcohol_oxidase"/>
    <property type="match status" value="1"/>
</dbReference>
<feature type="active site" description="Proton acceptor" evidence="5">
    <location>
        <position position="540"/>
    </location>
</feature>
<dbReference type="Pfam" id="PF05199">
    <property type="entry name" value="GMC_oxred_C"/>
    <property type="match status" value="1"/>
</dbReference>
<dbReference type="GO" id="GO:0016614">
    <property type="term" value="F:oxidoreductase activity, acting on CH-OH group of donors"/>
    <property type="evidence" value="ECO:0007669"/>
    <property type="project" value="InterPro"/>
</dbReference>
<keyword evidence="6" id="KW-0732">Signal</keyword>
<dbReference type="Pfam" id="PF00732">
    <property type="entry name" value="GMC_oxred_N"/>
    <property type="match status" value="1"/>
</dbReference>
<feature type="signal peptide" evidence="6">
    <location>
        <begin position="1"/>
        <end position="18"/>
    </location>
</feature>
<dbReference type="SUPFAM" id="SSF54373">
    <property type="entry name" value="FAD-linked reductases, C-terminal domain"/>
    <property type="match status" value="1"/>
</dbReference>
<dbReference type="Gene3D" id="3.50.50.60">
    <property type="entry name" value="FAD/NAD(P)-binding domain"/>
    <property type="match status" value="1"/>
</dbReference>